<dbReference type="KEGG" id="pchi:PC41400_11710"/>
<reference evidence="2 5" key="2">
    <citation type="submission" date="2022-05" db="EMBL/GenBank/DDBJ databases">
        <title>Genome Sequencing of Bee-Associated Microbes.</title>
        <authorList>
            <person name="Dunlap C."/>
        </authorList>
    </citation>
    <scope>NUCLEOTIDE SEQUENCE [LARGE SCALE GENOMIC DNA]</scope>
    <source>
        <strain evidence="2 5">NRRL B-23120</strain>
    </source>
</reference>
<dbReference type="AlphaFoldDB" id="A0A410WVK5"/>
<dbReference type="InterPro" id="IPR012675">
    <property type="entry name" value="Beta-grasp_dom_sf"/>
</dbReference>
<dbReference type="RefSeq" id="WP_042228465.1">
    <property type="nucleotide sequence ID" value="NZ_BQWH01000008.1"/>
</dbReference>
<dbReference type="GO" id="GO:0051536">
    <property type="term" value="F:iron-sulfur cluster binding"/>
    <property type="evidence" value="ECO:0007669"/>
    <property type="project" value="InterPro"/>
</dbReference>
<dbReference type="InterPro" id="IPR036010">
    <property type="entry name" value="2Fe-2S_ferredoxin-like_sf"/>
</dbReference>
<evidence type="ECO:0000313" key="5">
    <source>
        <dbReference type="Proteomes" id="UP001527202"/>
    </source>
</evidence>
<protein>
    <submittedName>
        <fullName evidence="2">(2Fe-2S)-binding protein</fullName>
    </submittedName>
    <submittedName>
        <fullName evidence="3">Ferredoxin</fullName>
    </submittedName>
</protein>
<dbReference type="SUPFAM" id="SSF54292">
    <property type="entry name" value="2Fe-2S ferredoxin-like"/>
    <property type="match status" value="1"/>
</dbReference>
<dbReference type="InterPro" id="IPR001041">
    <property type="entry name" value="2Fe-2S_ferredoxin-type"/>
</dbReference>
<evidence type="ECO:0000259" key="1">
    <source>
        <dbReference type="PROSITE" id="PS51085"/>
    </source>
</evidence>
<dbReference type="OrthoDB" id="9807864at2"/>
<feature type="domain" description="2Fe-2S ferredoxin-type" evidence="1">
    <location>
        <begin position="1"/>
        <end position="97"/>
    </location>
</feature>
<keyword evidence="5" id="KW-1185">Reference proteome</keyword>
<sequence>MITLRTRKGDKTVESETGLTVLELALKHKLEWGHSCKRGTCARCRCFVKEGRERLAPPTEAELDRLEPEEIELGYRLGCQAVIQETGDVSVTHKPYF</sequence>
<proteinExistence type="predicted"/>
<dbReference type="Proteomes" id="UP000288943">
    <property type="component" value="Chromosome"/>
</dbReference>
<dbReference type="GeneID" id="95375474"/>
<dbReference type="EMBL" id="JAMDMJ010000001">
    <property type="protein sequence ID" value="MCY9594456.1"/>
    <property type="molecule type" value="Genomic_DNA"/>
</dbReference>
<dbReference type="PROSITE" id="PS51085">
    <property type="entry name" value="2FE2S_FER_2"/>
    <property type="match status" value="1"/>
</dbReference>
<organism evidence="3 4">
    <name type="scientific">Paenibacillus chitinolyticus</name>
    <dbReference type="NCBI Taxonomy" id="79263"/>
    <lineage>
        <taxon>Bacteria</taxon>
        <taxon>Bacillati</taxon>
        <taxon>Bacillota</taxon>
        <taxon>Bacilli</taxon>
        <taxon>Bacillales</taxon>
        <taxon>Paenibacillaceae</taxon>
        <taxon>Paenibacillus</taxon>
    </lineage>
</organism>
<name>A0A410WVK5_9BACL</name>
<dbReference type="EMBL" id="CP026520">
    <property type="protein sequence ID" value="QAV18297.1"/>
    <property type="molecule type" value="Genomic_DNA"/>
</dbReference>
<accession>A0A410WVK5</accession>
<dbReference type="Pfam" id="PF00111">
    <property type="entry name" value="Fer2"/>
    <property type="match status" value="1"/>
</dbReference>
<dbReference type="Proteomes" id="UP001527202">
    <property type="component" value="Unassembled WGS sequence"/>
</dbReference>
<evidence type="ECO:0000313" key="4">
    <source>
        <dbReference type="Proteomes" id="UP000288943"/>
    </source>
</evidence>
<dbReference type="Gene3D" id="3.10.20.30">
    <property type="match status" value="1"/>
</dbReference>
<gene>
    <name evidence="2" type="ORF">M5X16_01510</name>
    <name evidence="3" type="ORF">PC41400_11710</name>
</gene>
<dbReference type="CDD" id="cd00207">
    <property type="entry name" value="fer2"/>
    <property type="match status" value="1"/>
</dbReference>
<evidence type="ECO:0000313" key="3">
    <source>
        <dbReference type="EMBL" id="QAV18297.1"/>
    </source>
</evidence>
<evidence type="ECO:0000313" key="2">
    <source>
        <dbReference type="EMBL" id="MCY9594456.1"/>
    </source>
</evidence>
<reference evidence="3 4" key="1">
    <citation type="submission" date="2018-01" db="EMBL/GenBank/DDBJ databases">
        <title>The whole genome sequencing and assembly of Paenibacillus chitinolyticus KCCM 41400 strain.</title>
        <authorList>
            <person name="Kim J.-Y."/>
            <person name="Park M.-K."/>
            <person name="Lee Y.-J."/>
            <person name="Yi H."/>
            <person name="Bahn Y.-S."/>
            <person name="Kim J.F."/>
            <person name="Lee D.-W."/>
        </authorList>
    </citation>
    <scope>NUCLEOTIDE SEQUENCE [LARGE SCALE GENOMIC DNA]</scope>
    <source>
        <strain evidence="3 4">KCCM 41400</strain>
    </source>
</reference>